<protein>
    <submittedName>
        <fullName evidence="1">Uncharacterized protein</fullName>
    </submittedName>
</protein>
<gene>
    <name evidence="1" type="ORF">OPT61_g7225</name>
</gene>
<reference evidence="1" key="1">
    <citation type="submission" date="2022-11" db="EMBL/GenBank/DDBJ databases">
        <title>Genome Sequence of Boeremia exigua.</title>
        <authorList>
            <person name="Buettner E."/>
        </authorList>
    </citation>
    <scope>NUCLEOTIDE SEQUENCE</scope>
    <source>
        <strain evidence="1">CU02</strain>
    </source>
</reference>
<organism evidence="1 2">
    <name type="scientific">Boeremia exigua</name>
    <dbReference type="NCBI Taxonomy" id="749465"/>
    <lineage>
        <taxon>Eukaryota</taxon>
        <taxon>Fungi</taxon>
        <taxon>Dikarya</taxon>
        <taxon>Ascomycota</taxon>
        <taxon>Pezizomycotina</taxon>
        <taxon>Dothideomycetes</taxon>
        <taxon>Pleosporomycetidae</taxon>
        <taxon>Pleosporales</taxon>
        <taxon>Pleosporineae</taxon>
        <taxon>Didymellaceae</taxon>
        <taxon>Boeremia</taxon>
    </lineage>
</organism>
<sequence>MAEQNNSHTIYQSLDEARNEFRLLELLPSDEIHDTVVHCKLTTYSLDDDPDYTALSYVWGDPHKTCPVIVNGHEVQVTTNLAEALFQLRENRVETLWVDALCINQRNNDEKGHQVQRMKEIYRKAKNVVSWLGLSDEGSESAIRAIKELAKVAESVNLLNALTPRLAEIPKDQKGVMVDSICNKLLQASSNIVDGDIGRVISMMERDYWRRLWILQEISLARTVTLLCGANDVLWTEAEKALAVLRWIRHLRFQQPSVFRPFSRRLEPLYEPYRLEDWRLPPAADLSAHAAKGTRLSLFDILDLTNDSTALECLDPRDRIYSILGLLDDLYPSFTTVDYSISYEEVYVHATISMLQCHGPIVLLFAGLDSQKVQGAEQSLPSWVVDWRCTQTRAQSMWQFVPDMTQDFNMRIYDGGSAMAMIAAPIAKVFAVVPYPQDLRYIVQQFEEIQQQHCLQRLEWKDLPVHSLESMLWHALIYTEVTSALSEEDVAELFSKCIRPPDASYTPSDIQTNCQEGHLTSGVPDHSTRTFEQLLWVKGPRVLFITDEGVIGSGPACTQVGDVICAIPGLDIPILLRNDDSYRYEELWELVGAAFVADMIEMKDGFFTLDRFWSTDPEAIEVILR</sequence>
<name>A0ACC2I3J9_9PLEO</name>
<accession>A0ACC2I3J9</accession>
<evidence type="ECO:0000313" key="2">
    <source>
        <dbReference type="Proteomes" id="UP001153331"/>
    </source>
</evidence>
<dbReference type="Proteomes" id="UP001153331">
    <property type="component" value="Unassembled WGS sequence"/>
</dbReference>
<evidence type="ECO:0000313" key="1">
    <source>
        <dbReference type="EMBL" id="KAJ8109755.1"/>
    </source>
</evidence>
<keyword evidence="2" id="KW-1185">Reference proteome</keyword>
<dbReference type="EMBL" id="JAPHNI010000576">
    <property type="protein sequence ID" value="KAJ8109755.1"/>
    <property type="molecule type" value="Genomic_DNA"/>
</dbReference>
<proteinExistence type="predicted"/>
<comment type="caution">
    <text evidence="1">The sequence shown here is derived from an EMBL/GenBank/DDBJ whole genome shotgun (WGS) entry which is preliminary data.</text>
</comment>